<reference evidence="2 3" key="1">
    <citation type="submission" date="2019-02" db="EMBL/GenBank/DDBJ databases">
        <title>Deep-cultivation of Planctomycetes and their phenomic and genomic characterization uncovers novel biology.</title>
        <authorList>
            <person name="Wiegand S."/>
            <person name="Jogler M."/>
            <person name="Boedeker C."/>
            <person name="Pinto D."/>
            <person name="Vollmers J."/>
            <person name="Rivas-Marin E."/>
            <person name="Kohn T."/>
            <person name="Peeters S.H."/>
            <person name="Heuer A."/>
            <person name="Rast P."/>
            <person name="Oberbeckmann S."/>
            <person name="Bunk B."/>
            <person name="Jeske O."/>
            <person name="Meyerdierks A."/>
            <person name="Storesund J.E."/>
            <person name="Kallscheuer N."/>
            <person name="Luecker S."/>
            <person name="Lage O.M."/>
            <person name="Pohl T."/>
            <person name="Merkel B.J."/>
            <person name="Hornburger P."/>
            <person name="Mueller R.-W."/>
            <person name="Bruemmer F."/>
            <person name="Labrenz M."/>
            <person name="Spormann A.M."/>
            <person name="Op den Camp H."/>
            <person name="Overmann J."/>
            <person name="Amann R."/>
            <person name="Jetten M.S.M."/>
            <person name="Mascher T."/>
            <person name="Medema M.H."/>
            <person name="Devos D.P."/>
            <person name="Kaster A.-K."/>
            <person name="Ovreas L."/>
            <person name="Rohde M."/>
            <person name="Galperin M.Y."/>
            <person name="Jogler C."/>
        </authorList>
    </citation>
    <scope>NUCLEOTIDE SEQUENCE [LARGE SCALE GENOMIC DNA]</scope>
    <source>
        <strain evidence="2 3">Pan181</strain>
    </source>
</reference>
<dbReference type="InterPro" id="IPR043737">
    <property type="entry name" value="DUF5682"/>
</dbReference>
<dbReference type="Pfam" id="PF18934">
    <property type="entry name" value="DUF5682"/>
    <property type="match status" value="1"/>
</dbReference>
<sequence>MSQAGKQSAAAIRQSGLDTEAIAEQVDQVLGEDLYWFPVRHHSPGVAYHVQRTILARKPKVIFLEGPAEAQDLLPHVIDSKTKPPVAIYSSYRDDDNVLGLAGIASESPDIPARFASWYPLVAYSPEYVTLQAATKTKADVVFMDLPHYAEITPRSDLEPLEEPPPAEVLDQDANPASAATHDSDQLLFSSRFYQQLAKSAGFRSWNEAWDTLFELDADQRDTEEFRRELATFCAASRRTSPAERLAIDGTLDRERHMWHTIRQTLKTRKLKPKDCMVVCGGFHLFLDRDDLQPPSELPAGTVYTSVVPYSFFRISELSGYGAGNRAPQYYQTWWELVSEGRPTDLLAEHVVSVLKRARKEGEPLSSADAISVSQHARMLARLRGRTSPVLDDIHDALVTCCCKGDPADVGIPLQRAIDAVDVGNKLGRVTPALGRLPLVSDFYGNLDELQLAEVMSKEKRQSVQLDKREQFARRRSCFLHRVEFLKVPLGKLVDASTQELATGTLFRERWELRWSPKVEAELVERNLYGDTIESAALAQLEEDLAKHASQAGAMCARLVWAVNMDLPGAVQRAEQLCGEAIDDDSRFVSLCQAITHLTVIDRYAEYRGLVRQQLAELIVRAYDRACFALPAAANVPEQEQNELVEALRSLAELVIRDEKTRDLDRTLFTQSVRSAAQQTNVPFLRGAFLGMLAEMREIPTDELAHEVSALASAPIDTMVTAGDLLDGIMAVSRSSLLLGAESLIEAIDTLLKAADWDAFLVMVPRMRAAFDRLHDRHVETLAECVARRYGLAEETSLTELSTSVGAAALFARIDAEVANILSDWEF</sequence>
<proteinExistence type="predicted"/>
<gene>
    <name evidence="2" type="ORF">Pan181_19100</name>
</gene>
<dbReference type="RefSeq" id="WP_197529080.1">
    <property type="nucleotide sequence ID" value="NZ_CP036278.1"/>
</dbReference>
<organism evidence="2 3">
    <name type="scientific">Aeoliella mucimassa</name>
    <dbReference type="NCBI Taxonomy" id="2527972"/>
    <lineage>
        <taxon>Bacteria</taxon>
        <taxon>Pseudomonadati</taxon>
        <taxon>Planctomycetota</taxon>
        <taxon>Planctomycetia</taxon>
        <taxon>Pirellulales</taxon>
        <taxon>Lacipirellulaceae</taxon>
        <taxon>Aeoliella</taxon>
    </lineage>
</organism>
<dbReference type="EMBL" id="CP036278">
    <property type="protein sequence ID" value="QDU55716.1"/>
    <property type="molecule type" value="Genomic_DNA"/>
</dbReference>
<dbReference type="Proteomes" id="UP000315750">
    <property type="component" value="Chromosome"/>
</dbReference>
<name>A0A518ALY2_9BACT</name>
<evidence type="ECO:0000313" key="2">
    <source>
        <dbReference type="EMBL" id="QDU55716.1"/>
    </source>
</evidence>
<accession>A0A518ALY2</accession>
<evidence type="ECO:0000256" key="1">
    <source>
        <dbReference type="SAM" id="MobiDB-lite"/>
    </source>
</evidence>
<protein>
    <submittedName>
        <fullName evidence="2">Uncharacterized protein</fullName>
    </submittedName>
</protein>
<evidence type="ECO:0000313" key="3">
    <source>
        <dbReference type="Proteomes" id="UP000315750"/>
    </source>
</evidence>
<dbReference type="AlphaFoldDB" id="A0A518ALY2"/>
<feature type="region of interest" description="Disordered" evidence="1">
    <location>
        <begin position="154"/>
        <end position="178"/>
    </location>
</feature>
<keyword evidence="3" id="KW-1185">Reference proteome</keyword>
<dbReference type="KEGG" id="amuc:Pan181_19100"/>